<dbReference type="GO" id="GO:0140359">
    <property type="term" value="F:ABC-type transporter activity"/>
    <property type="evidence" value="ECO:0007669"/>
    <property type="project" value="InterPro"/>
</dbReference>
<feature type="domain" description="ABC-2 type transporter transmembrane" evidence="6">
    <location>
        <begin position="49"/>
        <end position="245"/>
    </location>
</feature>
<dbReference type="Proteomes" id="UP000319817">
    <property type="component" value="Chromosome"/>
</dbReference>
<organism evidence="7 8">
    <name type="scientific">Stieleria marina</name>
    <dbReference type="NCBI Taxonomy" id="1930275"/>
    <lineage>
        <taxon>Bacteria</taxon>
        <taxon>Pseudomonadati</taxon>
        <taxon>Planctomycetota</taxon>
        <taxon>Planctomycetia</taxon>
        <taxon>Pirellulales</taxon>
        <taxon>Pirellulaceae</taxon>
        <taxon>Stieleria</taxon>
    </lineage>
</organism>
<feature type="transmembrane region" description="Helical" evidence="5">
    <location>
        <begin position="467"/>
        <end position="486"/>
    </location>
</feature>
<sequence>MNPVVQREFYGILRSPKAFAILMALSAIFAMAVLLRWPSSGTVDLSGTQSMEVFRILGYGLLAGVVFLVPAFPATSIVNEKSSGTLALLLNSPLSPWAIYFGKISGVLLFSVLVLLSSLPAAAACYAMGGIDLVSQLGLLYVVLVLLSLQYATLGMFVSSLVQSADAGVRVTYAAVLGLFVFSLIPALLTRGSQATASISAVTSWVRNLSPLPAVMEIMGHGSVGSSGLRDVPNLTGFAVVTIASSVVFALLTLSRMNYRIFDRSRSQGIITNDRTLASRTFRRLFYLVDPQRRKAGIPWYMNPIMVKEFRSRRFGRSQWLIRLVCVCAVISMVLTFLAATSVTAWGVDSIGGLLVLMQVMLVVLLAPSLASGLISSERDGGGWELLRATPLSPLKILSGKMLSAAWTLALVLLATLPGYLMMIYIRPTMWLQVQLVLISLLWTTVLALTTSAAVGSLFRLTAVSTAVTYVVIVGLFLTPILFWLGRDAPFGHNLVEKALLITPVGAALSVINAPGFASYDLLPAAWYVAGIVSFFMLVILGIQTWRLTRSV</sequence>
<evidence type="ECO:0000313" key="7">
    <source>
        <dbReference type="EMBL" id="QDT08507.1"/>
    </source>
</evidence>
<evidence type="ECO:0000256" key="3">
    <source>
        <dbReference type="ARBA" id="ARBA00022989"/>
    </source>
</evidence>
<protein>
    <submittedName>
        <fullName evidence="7">ABC-2 family transporter protein</fullName>
    </submittedName>
</protein>
<dbReference type="OrthoDB" id="216295at2"/>
<keyword evidence="8" id="KW-1185">Reference proteome</keyword>
<dbReference type="Pfam" id="PF12698">
    <property type="entry name" value="ABC2_membrane_3"/>
    <property type="match status" value="1"/>
</dbReference>
<feature type="transmembrane region" description="Helical" evidence="5">
    <location>
        <begin position="351"/>
        <end position="371"/>
    </location>
</feature>
<dbReference type="RefSeq" id="WP_145416039.1">
    <property type="nucleotide sequence ID" value="NZ_CP036526.1"/>
</dbReference>
<feature type="transmembrane region" description="Helical" evidence="5">
    <location>
        <begin position="18"/>
        <end position="35"/>
    </location>
</feature>
<feature type="transmembrane region" description="Helical" evidence="5">
    <location>
        <begin position="525"/>
        <end position="543"/>
    </location>
</feature>
<feature type="transmembrane region" description="Helical" evidence="5">
    <location>
        <begin position="171"/>
        <end position="189"/>
    </location>
</feature>
<keyword evidence="2 5" id="KW-0812">Transmembrane</keyword>
<proteinExistence type="predicted"/>
<keyword evidence="3 5" id="KW-1133">Transmembrane helix</keyword>
<dbReference type="EMBL" id="CP036526">
    <property type="protein sequence ID" value="QDT08507.1"/>
    <property type="molecule type" value="Genomic_DNA"/>
</dbReference>
<feature type="transmembrane region" description="Helical" evidence="5">
    <location>
        <begin position="432"/>
        <end position="455"/>
    </location>
</feature>
<feature type="transmembrane region" description="Helical" evidence="5">
    <location>
        <begin position="139"/>
        <end position="159"/>
    </location>
</feature>
<evidence type="ECO:0000256" key="5">
    <source>
        <dbReference type="SAM" id="Phobius"/>
    </source>
</evidence>
<dbReference type="PANTHER" id="PTHR43471">
    <property type="entry name" value="ABC TRANSPORTER PERMEASE"/>
    <property type="match status" value="1"/>
</dbReference>
<reference evidence="7 8" key="1">
    <citation type="submission" date="2019-02" db="EMBL/GenBank/DDBJ databases">
        <title>Deep-cultivation of Planctomycetes and their phenomic and genomic characterization uncovers novel biology.</title>
        <authorList>
            <person name="Wiegand S."/>
            <person name="Jogler M."/>
            <person name="Boedeker C."/>
            <person name="Pinto D."/>
            <person name="Vollmers J."/>
            <person name="Rivas-Marin E."/>
            <person name="Kohn T."/>
            <person name="Peeters S.H."/>
            <person name="Heuer A."/>
            <person name="Rast P."/>
            <person name="Oberbeckmann S."/>
            <person name="Bunk B."/>
            <person name="Jeske O."/>
            <person name="Meyerdierks A."/>
            <person name="Storesund J.E."/>
            <person name="Kallscheuer N."/>
            <person name="Luecker S."/>
            <person name="Lage O.M."/>
            <person name="Pohl T."/>
            <person name="Merkel B.J."/>
            <person name="Hornburger P."/>
            <person name="Mueller R.-W."/>
            <person name="Bruemmer F."/>
            <person name="Labrenz M."/>
            <person name="Spormann A.M."/>
            <person name="Op den Camp H."/>
            <person name="Overmann J."/>
            <person name="Amann R."/>
            <person name="Jetten M.S.M."/>
            <person name="Mascher T."/>
            <person name="Medema M.H."/>
            <person name="Devos D.P."/>
            <person name="Kaster A.-K."/>
            <person name="Ovreas L."/>
            <person name="Rohde M."/>
            <person name="Galperin M.Y."/>
            <person name="Jogler C."/>
        </authorList>
    </citation>
    <scope>NUCLEOTIDE SEQUENCE [LARGE SCALE GENOMIC DNA]</scope>
    <source>
        <strain evidence="7 8">K23_9</strain>
    </source>
</reference>
<accession>A0A517NN05</accession>
<feature type="transmembrane region" description="Helical" evidence="5">
    <location>
        <begin position="320"/>
        <end position="339"/>
    </location>
</feature>
<dbReference type="InterPro" id="IPR013525">
    <property type="entry name" value="ABC2_TM"/>
</dbReference>
<keyword evidence="4 5" id="KW-0472">Membrane</keyword>
<feature type="transmembrane region" description="Helical" evidence="5">
    <location>
        <begin position="235"/>
        <end position="254"/>
    </location>
</feature>
<gene>
    <name evidence="7" type="ORF">K239x_04460</name>
</gene>
<feature type="transmembrane region" description="Helical" evidence="5">
    <location>
        <begin position="98"/>
        <end position="127"/>
    </location>
</feature>
<evidence type="ECO:0000256" key="2">
    <source>
        <dbReference type="ARBA" id="ARBA00022692"/>
    </source>
</evidence>
<evidence type="ECO:0000313" key="8">
    <source>
        <dbReference type="Proteomes" id="UP000319817"/>
    </source>
</evidence>
<name>A0A517NN05_9BACT</name>
<comment type="subcellular location">
    <subcellularLocation>
        <location evidence="1">Membrane</location>
        <topology evidence="1">Multi-pass membrane protein</topology>
    </subcellularLocation>
</comment>
<feature type="transmembrane region" description="Helical" evidence="5">
    <location>
        <begin position="405"/>
        <end position="426"/>
    </location>
</feature>
<evidence type="ECO:0000259" key="6">
    <source>
        <dbReference type="Pfam" id="PF12698"/>
    </source>
</evidence>
<dbReference type="AlphaFoldDB" id="A0A517NN05"/>
<dbReference type="GO" id="GO:0005886">
    <property type="term" value="C:plasma membrane"/>
    <property type="evidence" value="ECO:0007669"/>
    <property type="project" value="UniProtKB-SubCell"/>
</dbReference>
<feature type="transmembrane region" description="Helical" evidence="5">
    <location>
        <begin position="56"/>
        <end position="78"/>
    </location>
</feature>
<evidence type="ECO:0000256" key="1">
    <source>
        <dbReference type="ARBA" id="ARBA00004141"/>
    </source>
</evidence>
<evidence type="ECO:0000256" key="4">
    <source>
        <dbReference type="ARBA" id="ARBA00023136"/>
    </source>
</evidence>